<comment type="caution">
    <text evidence="1">The sequence shown here is derived from an EMBL/GenBank/DDBJ whole genome shotgun (WGS) entry which is preliminary data.</text>
</comment>
<dbReference type="AlphaFoldDB" id="A0A0F9KCN5"/>
<dbReference type="EMBL" id="LAZR01008291">
    <property type="protein sequence ID" value="KKM79748.1"/>
    <property type="molecule type" value="Genomic_DNA"/>
</dbReference>
<organism evidence="1">
    <name type="scientific">marine sediment metagenome</name>
    <dbReference type="NCBI Taxonomy" id="412755"/>
    <lineage>
        <taxon>unclassified sequences</taxon>
        <taxon>metagenomes</taxon>
        <taxon>ecological metagenomes</taxon>
    </lineage>
</organism>
<proteinExistence type="predicted"/>
<reference evidence="1" key="1">
    <citation type="journal article" date="2015" name="Nature">
        <title>Complex archaea that bridge the gap between prokaryotes and eukaryotes.</title>
        <authorList>
            <person name="Spang A."/>
            <person name="Saw J.H."/>
            <person name="Jorgensen S.L."/>
            <person name="Zaremba-Niedzwiedzka K."/>
            <person name="Martijn J."/>
            <person name="Lind A.E."/>
            <person name="van Eijk R."/>
            <person name="Schleper C."/>
            <person name="Guy L."/>
            <person name="Ettema T.J."/>
        </authorList>
    </citation>
    <scope>NUCLEOTIDE SEQUENCE</scope>
</reference>
<evidence type="ECO:0000313" key="1">
    <source>
        <dbReference type="EMBL" id="KKM79748.1"/>
    </source>
</evidence>
<gene>
    <name evidence="1" type="ORF">LCGC14_1346770</name>
</gene>
<name>A0A0F9KCN5_9ZZZZ</name>
<accession>A0A0F9KCN5</accession>
<dbReference type="GO" id="GO:0006355">
    <property type="term" value="P:regulation of DNA-templated transcription"/>
    <property type="evidence" value="ECO:0007669"/>
    <property type="project" value="InterPro"/>
</dbReference>
<evidence type="ECO:0008006" key="2">
    <source>
        <dbReference type="Google" id="ProtNLM"/>
    </source>
</evidence>
<sequence>MKTPDVAEAVKTINRERLSLTMDPTILRRLDKMAKAEYRGRSSAIDILIKEALDAREEQSAPTGG</sequence>
<protein>
    <recommendedName>
        <fullName evidence="2">Ribbon-helix-helix protein CopG domain-containing protein</fullName>
    </recommendedName>
</protein>